<dbReference type="NCBIfam" id="TIGR00152">
    <property type="entry name" value="dephospho-CoA kinase"/>
    <property type="match status" value="1"/>
</dbReference>
<dbReference type="Proteomes" id="UP000297951">
    <property type="component" value="Unassembled WGS sequence"/>
</dbReference>
<dbReference type="GO" id="GO:0004140">
    <property type="term" value="F:dephospho-CoA kinase activity"/>
    <property type="evidence" value="ECO:0007669"/>
    <property type="project" value="UniProtKB-UniRule"/>
</dbReference>
<dbReference type="PROSITE" id="PS51219">
    <property type="entry name" value="DPCK"/>
    <property type="match status" value="1"/>
</dbReference>
<evidence type="ECO:0000313" key="11">
    <source>
        <dbReference type="Proteomes" id="UP000297951"/>
    </source>
</evidence>
<comment type="pathway">
    <text evidence="8">Cofactor biosynthesis; coenzyme A biosynthesis; CoA from (R)-pantothenate: step 5/5.</text>
</comment>
<dbReference type="CDD" id="cd02022">
    <property type="entry name" value="DPCK"/>
    <property type="match status" value="1"/>
</dbReference>
<name>A0A4Y9F4E1_9MICC</name>
<evidence type="ECO:0000256" key="2">
    <source>
        <dbReference type="ARBA" id="ARBA00022490"/>
    </source>
</evidence>
<comment type="similarity">
    <text evidence="1 8">Belongs to the CoaE family.</text>
</comment>
<dbReference type="SUPFAM" id="SSF52540">
    <property type="entry name" value="P-loop containing nucleoside triphosphate hydrolases"/>
    <property type="match status" value="1"/>
</dbReference>
<gene>
    <name evidence="8" type="primary">coaE</name>
    <name evidence="10" type="ORF">E4U03_04940</name>
</gene>
<dbReference type="PANTHER" id="PTHR10695">
    <property type="entry name" value="DEPHOSPHO-COA KINASE-RELATED"/>
    <property type="match status" value="1"/>
</dbReference>
<dbReference type="PANTHER" id="PTHR10695:SF46">
    <property type="entry name" value="BIFUNCTIONAL COENZYME A SYNTHASE-RELATED"/>
    <property type="match status" value="1"/>
</dbReference>
<keyword evidence="5 8" id="KW-0418">Kinase</keyword>
<dbReference type="NCBIfam" id="NF002879">
    <property type="entry name" value="PRK03333.1"/>
    <property type="match status" value="1"/>
</dbReference>
<dbReference type="OrthoDB" id="9812943at2"/>
<keyword evidence="7 8" id="KW-0173">Coenzyme A biosynthesis</keyword>
<dbReference type="InterPro" id="IPR001977">
    <property type="entry name" value="Depp_CoAkinase"/>
</dbReference>
<evidence type="ECO:0000256" key="5">
    <source>
        <dbReference type="ARBA" id="ARBA00022777"/>
    </source>
</evidence>
<dbReference type="Pfam" id="PF01121">
    <property type="entry name" value="CoaE"/>
    <property type="match status" value="1"/>
</dbReference>
<proteinExistence type="inferred from homology"/>
<organism evidence="10 11">
    <name type="scientific">Rothia nasimurium</name>
    <dbReference type="NCBI Taxonomy" id="85336"/>
    <lineage>
        <taxon>Bacteria</taxon>
        <taxon>Bacillati</taxon>
        <taxon>Actinomycetota</taxon>
        <taxon>Actinomycetes</taxon>
        <taxon>Micrococcales</taxon>
        <taxon>Micrococcaceae</taxon>
        <taxon>Rothia</taxon>
    </lineage>
</organism>
<keyword evidence="2 8" id="KW-0963">Cytoplasm</keyword>
<evidence type="ECO:0000256" key="9">
    <source>
        <dbReference type="NCBIfam" id="TIGR00152"/>
    </source>
</evidence>
<dbReference type="EMBL" id="SPQC01000013">
    <property type="protein sequence ID" value="TFU22823.1"/>
    <property type="molecule type" value="Genomic_DNA"/>
</dbReference>
<evidence type="ECO:0000313" key="10">
    <source>
        <dbReference type="EMBL" id="TFU22823.1"/>
    </source>
</evidence>
<dbReference type="Gene3D" id="3.40.50.300">
    <property type="entry name" value="P-loop containing nucleotide triphosphate hydrolases"/>
    <property type="match status" value="1"/>
</dbReference>
<accession>A0A4Y9F4E1</accession>
<dbReference type="GO" id="GO:0015937">
    <property type="term" value="P:coenzyme A biosynthetic process"/>
    <property type="evidence" value="ECO:0007669"/>
    <property type="project" value="UniProtKB-UniRule"/>
</dbReference>
<dbReference type="UniPathway" id="UPA00241">
    <property type="reaction ID" value="UER00356"/>
</dbReference>
<keyword evidence="6 8" id="KW-0067">ATP-binding</keyword>
<dbReference type="FunFam" id="3.40.50.300:FF:000991">
    <property type="entry name" value="Dephospho-CoA kinase"/>
    <property type="match status" value="1"/>
</dbReference>
<comment type="catalytic activity">
    <reaction evidence="8">
        <text>3'-dephospho-CoA + ATP = ADP + CoA + H(+)</text>
        <dbReference type="Rhea" id="RHEA:18245"/>
        <dbReference type="ChEBI" id="CHEBI:15378"/>
        <dbReference type="ChEBI" id="CHEBI:30616"/>
        <dbReference type="ChEBI" id="CHEBI:57287"/>
        <dbReference type="ChEBI" id="CHEBI:57328"/>
        <dbReference type="ChEBI" id="CHEBI:456216"/>
        <dbReference type="EC" id="2.7.1.24"/>
    </reaction>
</comment>
<evidence type="ECO:0000256" key="8">
    <source>
        <dbReference type="HAMAP-Rule" id="MF_00376"/>
    </source>
</evidence>
<dbReference type="GO" id="GO:0005524">
    <property type="term" value="F:ATP binding"/>
    <property type="evidence" value="ECO:0007669"/>
    <property type="project" value="UniProtKB-UniRule"/>
</dbReference>
<reference evidence="10 11" key="1">
    <citation type="submission" date="2019-03" db="EMBL/GenBank/DDBJ databases">
        <title>Diversity of the mouse oral microbiome.</title>
        <authorList>
            <person name="Joseph S."/>
            <person name="Aduse-Opoku J."/>
            <person name="Curtis M."/>
            <person name="Wade W."/>
            <person name="Hashim A."/>
        </authorList>
    </citation>
    <scope>NUCLEOTIDE SEQUENCE [LARGE SCALE GENOMIC DNA]</scope>
    <source>
        <strain evidence="11">irhom_31</strain>
    </source>
</reference>
<dbReference type="InterPro" id="IPR027417">
    <property type="entry name" value="P-loop_NTPase"/>
</dbReference>
<comment type="function">
    <text evidence="8">Catalyzes the phosphorylation of the 3'-hydroxyl group of dephosphocoenzyme A to form coenzyme A.</text>
</comment>
<evidence type="ECO:0000256" key="6">
    <source>
        <dbReference type="ARBA" id="ARBA00022840"/>
    </source>
</evidence>
<evidence type="ECO:0000256" key="7">
    <source>
        <dbReference type="ARBA" id="ARBA00022993"/>
    </source>
</evidence>
<feature type="binding site" evidence="8">
    <location>
        <begin position="20"/>
        <end position="25"/>
    </location>
    <ligand>
        <name>ATP</name>
        <dbReference type="ChEBI" id="CHEBI:30616"/>
    </ligand>
</feature>
<dbReference type="HAMAP" id="MF_00376">
    <property type="entry name" value="Dephospho_CoA_kinase"/>
    <property type="match status" value="1"/>
</dbReference>
<keyword evidence="3 8" id="KW-0808">Transferase</keyword>
<dbReference type="AlphaFoldDB" id="A0A4Y9F4E1"/>
<comment type="caution">
    <text evidence="10">The sequence shown here is derived from an EMBL/GenBank/DDBJ whole genome shotgun (WGS) entry which is preliminary data.</text>
</comment>
<dbReference type="EC" id="2.7.1.24" evidence="8 9"/>
<dbReference type="GO" id="GO:0005737">
    <property type="term" value="C:cytoplasm"/>
    <property type="evidence" value="ECO:0007669"/>
    <property type="project" value="UniProtKB-SubCell"/>
</dbReference>
<evidence type="ECO:0000256" key="3">
    <source>
        <dbReference type="ARBA" id="ARBA00022679"/>
    </source>
</evidence>
<comment type="subcellular location">
    <subcellularLocation>
        <location evidence="8">Cytoplasm</location>
    </subcellularLocation>
</comment>
<evidence type="ECO:0000256" key="1">
    <source>
        <dbReference type="ARBA" id="ARBA00009018"/>
    </source>
</evidence>
<sequence>MLRDERTPVVARIGLTGGIGSGKSTVAKMLVERGAVLIDADAISRQLMEPGQAVLTETVRAFGEGILTPTGGLDRAALASLVFADESARARLNSIVHPAVRAEAARQREAAVQKLGEGAVIVEDIPLLAETGQAADFDAVIVVETQHGERLRRLVEVRGMSEADAHARMAAQASDEQRRAIATWVIDNSGSLERTAAQVREVFANITAGSLHE</sequence>
<protein>
    <recommendedName>
        <fullName evidence="8 9">Dephospho-CoA kinase</fullName>
        <ecNumber evidence="8 9">2.7.1.24</ecNumber>
    </recommendedName>
    <alternativeName>
        <fullName evidence="8">Dephosphocoenzyme A kinase</fullName>
    </alternativeName>
</protein>
<dbReference type="STRING" id="85336.A7979_06130"/>
<evidence type="ECO:0000256" key="4">
    <source>
        <dbReference type="ARBA" id="ARBA00022741"/>
    </source>
</evidence>
<keyword evidence="4 8" id="KW-0547">Nucleotide-binding</keyword>